<dbReference type="AlphaFoldDB" id="A0A0E9QBF4"/>
<evidence type="ECO:0000313" key="1">
    <source>
        <dbReference type="EMBL" id="JAH13670.1"/>
    </source>
</evidence>
<dbReference type="EMBL" id="GBXM01094907">
    <property type="protein sequence ID" value="JAH13670.1"/>
    <property type="molecule type" value="Transcribed_RNA"/>
</dbReference>
<name>A0A0E9QBF4_ANGAN</name>
<sequence>MVALSPLVKNCLLAPGKYFNSLIPIVDLSLLPSHDVLSSTFF</sequence>
<reference evidence="1" key="1">
    <citation type="submission" date="2014-11" db="EMBL/GenBank/DDBJ databases">
        <authorList>
            <person name="Amaro Gonzalez C."/>
        </authorList>
    </citation>
    <scope>NUCLEOTIDE SEQUENCE</scope>
</reference>
<accession>A0A0E9QBF4</accession>
<proteinExistence type="predicted"/>
<reference evidence="1" key="2">
    <citation type="journal article" date="2015" name="Fish Shellfish Immunol.">
        <title>Early steps in the European eel (Anguilla anguilla)-Vibrio vulnificus interaction in the gills: Role of the RtxA13 toxin.</title>
        <authorList>
            <person name="Callol A."/>
            <person name="Pajuelo D."/>
            <person name="Ebbesson L."/>
            <person name="Teles M."/>
            <person name="MacKenzie S."/>
            <person name="Amaro C."/>
        </authorList>
    </citation>
    <scope>NUCLEOTIDE SEQUENCE</scope>
</reference>
<protein>
    <submittedName>
        <fullName evidence="1">Uncharacterized protein</fullName>
    </submittedName>
</protein>
<organism evidence="1">
    <name type="scientific">Anguilla anguilla</name>
    <name type="common">European freshwater eel</name>
    <name type="synonym">Muraena anguilla</name>
    <dbReference type="NCBI Taxonomy" id="7936"/>
    <lineage>
        <taxon>Eukaryota</taxon>
        <taxon>Metazoa</taxon>
        <taxon>Chordata</taxon>
        <taxon>Craniata</taxon>
        <taxon>Vertebrata</taxon>
        <taxon>Euteleostomi</taxon>
        <taxon>Actinopterygii</taxon>
        <taxon>Neopterygii</taxon>
        <taxon>Teleostei</taxon>
        <taxon>Anguilliformes</taxon>
        <taxon>Anguillidae</taxon>
        <taxon>Anguilla</taxon>
    </lineage>
</organism>